<dbReference type="HOGENOM" id="CLU_079573_0_0_5"/>
<sequence length="304" mass="34258">MTHPDFDLSRYDPNDPDPWLALYLDQGMPIAPEAKVALLKGNRSWSRRWLFPIARPGVFVFFILVKILRGISPHRPNLNTGLHKLIHWGLKTFCTPEANTLILRHFHVGTELLAFIKANAGPVEVDTVPLRPRTLRDLEDNVFLQHDLNVFNFIIQLNASLRAQGRDLVPVERPDFSMISDEPFALGELPRGRLNFADAQTAIEVYTPLYALMLPRADFVRAAQSLQLDETVAIYIGKILGTDYHMSFVKNGHPLVPLSTLQAGHRLMMHGLDCEALHGWLRLLKHRQAAGLPLDPRNPVAATA</sequence>
<dbReference type="Proteomes" id="UP000001364">
    <property type="component" value="Chromosome"/>
</dbReference>
<proteinExistence type="predicted"/>
<dbReference type="Pfam" id="PF22523">
    <property type="entry name" value="DUF6999"/>
    <property type="match status" value="1"/>
</dbReference>
<gene>
    <name evidence="1" type="ordered locus">CCNA_00906</name>
</gene>
<evidence type="ECO:0000313" key="2">
    <source>
        <dbReference type="Proteomes" id="UP000001364"/>
    </source>
</evidence>
<organism evidence="1 2">
    <name type="scientific">Caulobacter vibrioides (strain NA1000 / CB15N)</name>
    <name type="common">Caulobacter crescentus</name>
    <dbReference type="NCBI Taxonomy" id="565050"/>
    <lineage>
        <taxon>Bacteria</taxon>
        <taxon>Pseudomonadati</taxon>
        <taxon>Pseudomonadota</taxon>
        <taxon>Alphaproteobacteria</taxon>
        <taxon>Caulobacterales</taxon>
        <taxon>Caulobacteraceae</taxon>
        <taxon>Caulobacter</taxon>
    </lineage>
</organism>
<reference evidence="1 2" key="1">
    <citation type="journal article" date="2010" name="J. Bacteriol.">
        <title>The genetic basis of laboratory adaptation in Caulobacter crescentus.</title>
        <authorList>
            <person name="Marks M.E."/>
            <person name="Castro-Rojas C.M."/>
            <person name="Teiling C."/>
            <person name="Du L."/>
            <person name="Kapatral V."/>
            <person name="Walunas T.L."/>
            <person name="Crosson S."/>
        </authorList>
    </citation>
    <scope>NUCLEOTIDE SEQUENCE [LARGE SCALE GENOMIC DNA]</scope>
    <source>
        <strain evidence="2">NA1000 / CB15N</strain>
    </source>
</reference>
<name>A0A0H3C6S5_CAUVN</name>
<dbReference type="GeneID" id="7329947"/>
<dbReference type="PATRIC" id="fig|565050.3.peg.893"/>
<dbReference type="EMBL" id="CP001340">
    <property type="protein sequence ID" value="ACL94371.1"/>
    <property type="molecule type" value="Genomic_DNA"/>
</dbReference>
<dbReference type="AlphaFoldDB" id="A0A0H3C6S5"/>
<evidence type="ECO:0000313" key="1">
    <source>
        <dbReference type="EMBL" id="ACL94371.1"/>
    </source>
</evidence>
<dbReference type="OrthoDB" id="569698at2"/>
<dbReference type="InterPro" id="IPR054268">
    <property type="entry name" value="DUF6999"/>
</dbReference>
<dbReference type="RefSeq" id="YP_002516279.1">
    <property type="nucleotide sequence ID" value="NC_011916.1"/>
</dbReference>
<accession>A0A0H3C6S5</accession>
<dbReference type="RefSeq" id="WP_010918748.1">
    <property type="nucleotide sequence ID" value="NC_011916.1"/>
</dbReference>
<dbReference type="KEGG" id="ccs:CCNA_00906"/>
<protein>
    <submittedName>
        <fullName evidence="1">Uncharacterized protein</fullName>
    </submittedName>
</protein>
<keyword evidence="2" id="KW-1185">Reference proteome</keyword>